<proteinExistence type="predicted"/>
<keyword evidence="2" id="KW-0472">Membrane</keyword>
<evidence type="ECO:0000256" key="1">
    <source>
        <dbReference type="SAM" id="MobiDB-lite"/>
    </source>
</evidence>
<keyword evidence="4" id="KW-1185">Reference proteome</keyword>
<organism evidence="3 4">
    <name type="scientific">Corynebacterium provencense</name>
    <dbReference type="NCBI Taxonomy" id="1737425"/>
    <lineage>
        <taxon>Bacteria</taxon>
        <taxon>Bacillati</taxon>
        <taxon>Actinomycetota</taxon>
        <taxon>Actinomycetes</taxon>
        <taxon>Mycobacteriales</taxon>
        <taxon>Corynebacteriaceae</taxon>
        <taxon>Corynebacterium</taxon>
    </lineage>
</organism>
<evidence type="ECO:0008006" key="5">
    <source>
        <dbReference type="Google" id="ProtNLM"/>
    </source>
</evidence>
<feature type="transmembrane region" description="Helical" evidence="2">
    <location>
        <begin position="25"/>
        <end position="47"/>
    </location>
</feature>
<evidence type="ECO:0000313" key="4">
    <source>
        <dbReference type="Proteomes" id="UP000247696"/>
    </source>
</evidence>
<dbReference type="AlphaFoldDB" id="A0A2Z3YWP4"/>
<keyword evidence="2" id="KW-0812">Transmembrane</keyword>
<dbReference type="KEGG" id="cpre:Csp1_26370"/>
<gene>
    <name evidence="3" type="ORF">Csp1_26370</name>
</gene>
<evidence type="ECO:0000256" key="2">
    <source>
        <dbReference type="SAM" id="Phobius"/>
    </source>
</evidence>
<feature type="region of interest" description="Disordered" evidence="1">
    <location>
        <begin position="1"/>
        <end position="23"/>
    </location>
</feature>
<dbReference type="EMBL" id="CP024988">
    <property type="protein sequence ID" value="AWT27380.1"/>
    <property type="molecule type" value="Genomic_DNA"/>
</dbReference>
<keyword evidence="2" id="KW-1133">Transmembrane helix</keyword>
<reference evidence="4" key="1">
    <citation type="submission" date="2017-11" db="EMBL/GenBank/DDBJ databases">
        <title>Otitis media/interna in a cat caused by the recently described species Corynebacterium provencense.</title>
        <authorList>
            <person name="Kittl S."/>
            <person name="Brodard I."/>
            <person name="Rychener L."/>
            <person name="Jores J."/>
            <person name="Roosje P."/>
            <person name="Gobeli Brawand S."/>
        </authorList>
    </citation>
    <scope>NUCLEOTIDE SEQUENCE [LARGE SCALE GENOMIC DNA]</scope>
    <source>
        <strain evidence="4">17KM38</strain>
    </source>
</reference>
<dbReference type="Proteomes" id="UP000247696">
    <property type="component" value="Chromosome"/>
</dbReference>
<name>A0A2Z3YWP4_9CORY</name>
<accession>A0A2Z3YWP4</accession>
<protein>
    <recommendedName>
        <fullName evidence="5">Aromatic ring-opening dioxygenase LigA</fullName>
    </recommendedName>
</protein>
<feature type="transmembrane region" description="Helical" evidence="2">
    <location>
        <begin position="121"/>
        <end position="147"/>
    </location>
</feature>
<evidence type="ECO:0000313" key="3">
    <source>
        <dbReference type="EMBL" id="AWT27380.1"/>
    </source>
</evidence>
<sequence>MTSENSPDRSWLPMSDHSSPDRPPFPVVGTMVALAGAVILTLGVAGWGSWREELASQHIIVSQEGRFFPGQPVDGPLSAFSQAEVVQTHLLEETDGTPFAHVSENDPHKILSIESTLTRTYLLSAVMGFVMSGVAVLGGATLTAIGVTSATRRSPNRDR</sequence>
<dbReference type="STRING" id="1737425.GCA_900049755_01663"/>